<feature type="compositionally biased region" description="Basic and acidic residues" evidence="5">
    <location>
        <begin position="1198"/>
        <end position="1207"/>
    </location>
</feature>
<feature type="region of interest" description="Disordered" evidence="5">
    <location>
        <begin position="257"/>
        <end position="290"/>
    </location>
</feature>
<feature type="region of interest" description="Disordered" evidence="5">
    <location>
        <begin position="580"/>
        <end position="620"/>
    </location>
</feature>
<feature type="region of interest" description="Disordered" evidence="5">
    <location>
        <begin position="435"/>
        <end position="461"/>
    </location>
</feature>
<feature type="compositionally biased region" description="Polar residues" evidence="5">
    <location>
        <begin position="736"/>
        <end position="759"/>
    </location>
</feature>
<feature type="compositionally biased region" description="Basic residues" evidence="5">
    <location>
        <begin position="658"/>
        <end position="667"/>
    </location>
</feature>
<feature type="region of interest" description="Disordered" evidence="5">
    <location>
        <begin position="1681"/>
        <end position="1744"/>
    </location>
</feature>
<feature type="compositionally biased region" description="Basic residues" evidence="5">
    <location>
        <begin position="1537"/>
        <end position="1549"/>
    </location>
</feature>
<feature type="region of interest" description="Disordered" evidence="5">
    <location>
        <begin position="1465"/>
        <end position="1513"/>
    </location>
</feature>
<gene>
    <name evidence="6" type="ORF">E8E12_008134</name>
</gene>
<evidence type="ECO:0000256" key="1">
    <source>
        <dbReference type="ARBA" id="ARBA00007374"/>
    </source>
</evidence>
<sequence length="2040" mass="224395">MPPTLHPYLKRGLDFDASPIHPSDLVADVTTAHHGTGDDPAKRRRVEAIALQYLRGKAPLILTARLKGPFNSKEWHNPWAEKQKDASGESSKSAARQTQGQRKTRSKAPQVPSPEASRAVGHTEEQLYSQPELEPLPATAPIPDEQDHSGGTEFFSVDTEQFIVNNSPINPFWLRRPATNIPFPANSQTDTSPSRIRKRDDRYSSRKSLQLAPPTEPLGGRQLPIRATPPDECPSNASNSTNISPIARPATAINHQAAEQDPPYACSVKDLPDSSRLREDSAQEEEARSSQAAQYAQIEAAAETPESLLKNSRVILPEAQISYPLYAQSFDSLVPATTYKMPSTVQVASPAPDSSTGFMYRIIGQPKNGIGNLPRTKPRAVSFSSSSPSYSRKKTKDIHGAPSETMAPHREAEVLEALSANIAAHAKEGIIVQQAEHEAASGGEEHQKNDQQESCKSRQSQYSTQAAMLLAQLEFQEDSSQSSGSSATSRPWSQSAQNTPPPLLPQPSPAITPLSVFNARTDVSFSDLSGNSVLDGQPISTQDLFNAASPFAFSTVKKKSQRPRRASMRFALTRLNESMTAKSPTPLGERVPLTEKNTPTVWSSTHEKSSIDSAKPTSQSLQRATNDVELPQLDFHASLDFGPNADFTDYFLKGPAIRRPRHARQRARQSVSYRAPRTLSRPDRVPLHPTTAVLARREESQARPAISATRSATPTDESLSASLTNVAPMSPHLDAQGNTSPPASVRSNAPQSPGSSHGTPSAARHAQEHSTPAVTPRKLSQTGRSKTAPSAPKESLWQSSFDRPQLDERDSIFSTTYLASDSPISSPRANAAAHTPEPNDDAPEHSLSEMAAPAPLQRRLIDPPFFRRKESTYPPVALQDPQSILATQFAQHVPIESVMGLEAARQSPPPFMSPVDSPIRRSSTPHNADAHSALNKALTDTEERRRNREWREGKPVPFRGSAAHDDSTVDEQAVKKIEATLPKAEQTASGRSRKASHFLRVFKDAEGPEEQQKRDTRSKDRRSNDRPLSTLSEEVDASALTQPLQQASRPSSVVQTPHEEEAESYFEIPGSVSKRKDQTPALAEEVRSDKRQLPRPLLEEIRNFTNLTPGAVPGSSMSRSLPASIVDKLHAHASGATGPQSHEEPVDYFLAKEKDSTNQSPASEEDEDSEREQISSALYFPHRQHKAAEPSAPAQETLRPEVAENRKRNSIQAGKVPRGWDTGEAVQTPEEVEISLQSQDTNQCLHGDIAATTSVQKENDKPLTSASIDAIPDESESEIESLAESTQSLLGYESSATDDLGTTPTATTIKSEHKPVTAQAPAPAAQPPAPLGAVELKPYNHQVGGHSTVYRFSRRAVCKQLNNRENEFYETVERHHPELLDFLPRYIGVLNVTYRKAPKKKKKDKTKTDPESTASAAPPNEATNELIPQESKTDDQPRVVSHSQQQMPAPQVIFANNRHIIPDNLFGMPPRSATPDPWLGSGSFSSQYHRRNQSVQDYSSNGPDRPPMRHQSSWGVTTINRKLQEEVLRQVFAPPTIHHRQRHQHHGISTRRPGSDNAQSVAGSAPSMRRNSTDVSVLQPGREESPRKQMLRANAEARRQASDVSDLAVSFGSPEELRSRNADSLHPPSTNVPRRRHSGSGLVRRPLGLDSDQRHNLEFYEEDGYGGDGEEEVFAMDEDRKPLSPTKNAFKEQPSTSDAAPNAGGFLPESEPLMLPAPVTPKKRTEPSAMEEPSNPEEAQQQPDERVQHFILLEDLTAGMTRPCVLDLKMGTRQYGVEADEKKQKSQRRKCQMTTSRELGVRVCGMQIWNVKTQSYIFEDKYYGRDLKAGREFQDALKKFFWDGNGYKAANRHIPVILEKISQLERKIRKLPGYRFYASSLLMLYDRGDGEQKDKETSSHQNGLITPSGDDLSAAPSAAPSGPTSPGTAPTSTPAPAKDRSEIKLRIVDFANCVTAEDTLEGASCPPKDPDEVDRGYLRGLRSLRLYFQRIYRDINEEWVERGEGEGMARGNHHHGPGLSEAGAGWMDEPGGEDTGYVSF</sequence>
<feature type="region of interest" description="Disordered" evidence="5">
    <location>
        <begin position="2008"/>
        <end position="2040"/>
    </location>
</feature>
<protein>
    <recommendedName>
        <fullName evidence="4">Kinase</fullName>
        <ecNumber evidence="4">2.7.-.-</ecNumber>
    </recommendedName>
</protein>
<evidence type="ECO:0000256" key="4">
    <source>
        <dbReference type="RuleBase" id="RU363090"/>
    </source>
</evidence>
<feature type="compositionally biased region" description="Low complexity" evidence="5">
    <location>
        <begin position="1913"/>
        <end position="1936"/>
    </location>
</feature>
<feature type="compositionally biased region" description="Polar residues" evidence="5">
    <location>
        <begin position="818"/>
        <end position="828"/>
    </location>
</feature>
<feature type="compositionally biased region" description="Basic and acidic residues" evidence="5">
    <location>
        <begin position="962"/>
        <end position="978"/>
    </location>
</feature>
<organism evidence="6 7">
    <name type="scientific">Didymella heteroderae</name>
    <dbReference type="NCBI Taxonomy" id="1769908"/>
    <lineage>
        <taxon>Eukaryota</taxon>
        <taxon>Fungi</taxon>
        <taxon>Dikarya</taxon>
        <taxon>Ascomycota</taxon>
        <taxon>Pezizomycotina</taxon>
        <taxon>Dothideomycetes</taxon>
        <taxon>Pleosporomycetidae</taxon>
        <taxon>Pleosporales</taxon>
        <taxon>Pleosporineae</taxon>
        <taxon>Didymellaceae</taxon>
        <taxon>Didymella</taxon>
    </lineage>
</organism>
<dbReference type="GO" id="GO:0005737">
    <property type="term" value="C:cytoplasm"/>
    <property type="evidence" value="ECO:0007669"/>
    <property type="project" value="TreeGrafter"/>
</dbReference>
<dbReference type="GO" id="GO:0046854">
    <property type="term" value="P:phosphatidylinositol phosphate biosynthetic process"/>
    <property type="evidence" value="ECO:0007669"/>
    <property type="project" value="TreeGrafter"/>
</dbReference>
<dbReference type="GO" id="GO:0000824">
    <property type="term" value="F:inositol-1,4,5,6-tetrakisphosphate 3-kinase activity"/>
    <property type="evidence" value="ECO:0007669"/>
    <property type="project" value="TreeGrafter"/>
</dbReference>
<feature type="region of interest" description="Disordered" evidence="5">
    <location>
        <begin position="1534"/>
        <end position="1648"/>
    </location>
</feature>
<comment type="caution">
    <text evidence="6">The sequence shown here is derived from an EMBL/GenBank/DDBJ whole genome shotgun (WGS) entry which is preliminary data.</text>
</comment>
<dbReference type="EC" id="2.7.-.-" evidence="4"/>
<dbReference type="GO" id="GO:0032958">
    <property type="term" value="P:inositol phosphate biosynthetic process"/>
    <property type="evidence" value="ECO:0007669"/>
    <property type="project" value="InterPro"/>
</dbReference>
<dbReference type="PANTHER" id="PTHR12400">
    <property type="entry name" value="INOSITOL POLYPHOSPHATE KINASE"/>
    <property type="match status" value="1"/>
</dbReference>
<dbReference type="InterPro" id="IPR038286">
    <property type="entry name" value="IPK_sf"/>
</dbReference>
<dbReference type="GO" id="GO:0005634">
    <property type="term" value="C:nucleus"/>
    <property type="evidence" value="ECO:0007669"/>
    <property type="project" value="TreeGrafter"/>
</dbReference>
<feature type="region of interest" description="Disordered" evidence="5">
    <location>
        <begin position="180"/>
        <end position="244"/>
    </location>
</feature>
<feature type="region of interest" description="Disordered" evidence="5">
    <location>
        <begin position="369"/>
        <end position="406"/>
    </location>
</feature>
<feature type="compositionally biased region" description="Polar residues" evidence="5">
    <location>
        <begin position="235"/>
        <end position="244"/>
    </location>
</feature>
<feature type="compositionally biased region" description="Polar residues" evidence="5">
    <location>
        <begin position="708"/>
        <end position="727"/>
    </location>
</feature>
<feature type="compositionally biased region" description="Basic and acidic residues" evidence="5">
    <location>
        <begin position="1074"/>
        <end position="1094"/>
    </location>
</feature>
<feature type="region of interest" description="Disordered" evidence="5">
    <location>
        <begin position="475"/>
        <end position="511"/>
    </location>
</feature>
<name>A0A9P5C4A1_9PLEO</name>
<feature type="compositionally biased region" description="Polar residues" evidence="5">
    <location>
        <begin position="611"/>
        <end position="620"/>
    </location>
</feature>
<evidence type="ECO:0000256" key="3">
    <source>
        <dbReference type="ARBA" id="ARBA00022777"/>
    </source>
</evidence>
<feature type="region of interest" description="Disordered" evidence="5">
    <location>
        <begin position="818"/>
        <end position="846"/>
    </location>
</feature>
<feature type="region of interest" description="Disordered" evidence="5">
    <location>
        <begin position="905"/>
        <end position="1094"/>
    </location>
</feature>
<feature type="compositionally biased region" description="Basic and acidic residues" evidence="5">
    <location>
        <begin position="73"/>
        <end position="87"/>
    </location>
</feature>
<feature type="compositionally biased region" description="Polar residues" evidence="5">
    <location>
        <begin position="1039"/>
        <end position="1055"/>
    </location>
</feature>
<feature type="compositionally biased region" description="Polar residues" evidence="5">
    <location>
        <begin position="769"/>
        <end position="788"/>
    </location>
</feature>
<keyword evidence="7" id="KW-1185">Reference proteome</keyword>
<reference evidence="6" key="1">
    <citation type="submission" date="2019-04" db="EMBL/GenBank/DDBJ databases">
        <title>Sequencing of skin fungus with MAO and IRED activity.</title>
        <authorList>
            <person name="Marsaioli A.J."/>
            <person name="Bonatto J.M.C."/>
            <person name="Reis Junior O."/>
        </authorList>
    </citation>
    <scope>NUCLEOTIDE SEQUENCE</scope>
    <source>
        <strain evidence="6">28M1</strain>
    </source>
</reference>
<dbReference type="EMBL" id="SWKV01000012">
    <property type="protein sequence ID" value="KAF3043447.1"/>
    <property type="molecule type" value="Genomic_DNA"/>
</dbReference>
<keyword evidence="3 4" id="KW-0418">Kinase</keyword>
<feature type="compositionally biased region" description="Polar residues" evidence="5">
    <location>
        <begin position="88"/>
        <end position="101"/>
    </location>
</feature>
<comment type="similarity">
    <text evidence="1 4">Belongs to the inositol phosphokinase (IPK) family.</text>
</comment>
<feature type="compositionally biased region" description="Polar residues" evidence="5">
    <location>
        <begin position="1482"/>
        <end position="1502"/>
    </location>
</feature>
<feature type="compositionally biased region" description="Basic and acidic residues" evidence="5">
    <location>
        <begin position="939"/>
        <end position="954"/>
    </location>
</feature>
<feature type="region of interest" description="Disordered" evidence="5">
    <location>
        <begin position="1890"/>
        <end position="1941"/>
    </location>
</feature>
<accession>A0A9P5C4A1</accession>
<proteinExistence type="inferred from homology"/>
<feature type="compositionally biased region" description="Polar residues" evidence="5">
    <location>
        <begin position="595"/>
        <end position="604"/>
    </location>
</feature>
<evidence type="ECO:0000256" key="2">
    <source>
        <dbReference type="ARBA" id="ARBA00022679"/>
    </source>
</evidence>
<dbReference type="SUPFAM" id="SSF56104">
    <property type="entry name" value="SAICAR synthase-like"/>
    <property type="match status" value="1"/>
</dbReference>
<dbReference type="GO" id="GO:0008440">
    <property type="term" value="F:inositol-1,4,5-trisphosphate 3-kinase activity"/>
    <property type="evidence" value="ECO:0007669"/>
    <property type="project" value="TreeGrafter"/>
</dbReference>
<feature type="compositionally biased region" description="Basic residues" evidence="5">
    <location>
        <begin position="1396"/>
        <end position="1405"/>
    </location>
</feature>
<dbReference type="OrthoDB" id="2573163at2759"/>
<feature type="region of interest" description="Disordered" evidence="5">
    <location>
        <begin position="1154"/>
        <end position="1173"/>
    </location>
</feature>
<feature type="region of interest" description="Disordered" evidence="5">
    <location>
        <begin position="1183"/>
        <end position="1223"/>
    </location>
</feature>
<keyword evidence="2 4" id="KW-0808">Transferase</keyword>
<dbReference type="InterPro" id="IPR005522">
    <property type="entry name" value="IPK"/>
</dbReference>
<evidence type="ECO:0000313" key="7">
    <source>
        <dbReference type="Proteomes" id="UP000758155"/>
    </source>
</evidence>
<feature type="compositionally biased region" description="Basic and acidic residues" evidence="5">
    <location>
        <begin position="270"/>
        <end position="288"/>
    </location>
</feature>
<feature type="region of interest" description="Disordered" evidence="5">
    <location>
        <begin position="1294"/>
        <end position="1332"/>
    </location>
</feature>
<dbReference type="Pfam" id="PF03770">
    <property type="entry name" value="IPK"/>
    <property type="match status" value="1"/>
</dbReference>
<feature type="compositionally biased region" description="Pro residues" evidence="5">
    <location>
        <begin position="499"/>
        <end position="510"/>
    </location>
</feature>
<feature type="compositionally biased region" description="Basic and acidic residues" evidence="5">
    <location>
        <begin position="435"/>
        <end position="456"/>
    </location>
</feature>
<feature type="compositionally biased region" description="Basic and acidic residues" evidence="5">
    <location>
        <begin position="1001"/>
        <end position="1025"/>
    </location>
</feature>
<evidence type="ECO:0000313" key="6">
    <source>
        <dbReference type="EMBL" id="KAF3043447.1"/>
    </source>
</evidence>
<feature type="region of interest" description="Disordered" evidence="5">
    <location>
        <begin position="72"/>
        <end position="152"/>
    </location>
</feature>
<dbReference type="Gene3D" id="3.30.470.160">
    <property type="entry name" value="Inositol polyphosphate kinase"/>
    <property type="match status" value="1"/>
</dbReference>
<feature type="compositionally biased region" description="Low complexity" evidence="5">
    <location>
        <begin position="479"/>
        <end position="489"/>
    </location>
</feature>
<dbReference type="PANTHER" id="PTHR12400:SF21">
    <property type="entry name" value="KINASE"/>
    <property type="match status" value="1"/>
</dbReference>
<feature type="compositionally biased region" description="Low complexity" evidence="5">
    <location>
        <begin position="1297"/>
        <end position="1308"/>
    </location>
</feature>
<feature type="region of interest" description="Disordered" evidence="5">
    <location>
        <begin position="1396"/>
        <end position="1449"/>
    </location>
</feature>
<feature type="region of interest" description="Disordered" evidence="5">
    <location>
        <begin position="658"/>
        <end position="803"/>
    </location>
</feature>
<evidence type="ECO:0000256" key="5">
    <source>
        <dbReference type="SAM" id="MobiDB-lite"/>
    </source>
</evidence>
<dbReference type="Proteomes" id="UP000758155">
    <property type="component" value="Unassembled WGS sequence"/>
</dbReference>